<dbReference type="Proteomes" id="UP001221519">
    <property type="component" value="Plasmid unnamed2"/>
</dbReference>
<proteinExistence type="predicted"/>
<sequence>MTFSFDLSSELRDYLEKMITNLPNAPKLVMQSLSKKDYNKEDLSLESRVRRGELNYAVIWIEALGFVQYNTSGRQKLYSLTPLGIKVYEEFNELFHTLNEE</sequence>
<evidence type="ECO:0000313" key="1">
    <source>
        <dbReference type="EMBL" id="WDH85399.1"/>
    </source>
</evidence>
<name>A0AAX3N8K9_9BACL</name>
<dbReference type="Gene3D" id="1.10.10.10">
    <property type="entry name" value="Winged helix-like DNA-binding domain superfamily/Winged helix DNA-binding domain"/>
    <property type="match status" value="1"/>
</dbReference>
<organism evidence="1 3">
    <name type="scientific">Paenibacillus urinalis</name>
    <dbReference type="NCBI Taxonomy" id="521520"/>
    <lineage>
        <taxon>Bacteria</taxon>
        <taxon>Bacillati</taxon>
        <taxon>Bacillota</taxon>
        <taxon>Bacilli</taxon>
        <taxon>Bacillales</taxon>
        <taxon>Paenibacillaceae</taxon>
        <taxon>Paenibacillus</taxon>
    </lineage>
</organism>
<dbReference type="InterPro" id="IPR036390">
    <property type="entry name" value="WH_DNA-bd_sf"/>
</dbReference>
<geneLocation type="plasmid" evidence="2 4">
    <name>unnamed2</name>
</geneLocation>
<dbReference type="EMBL" id="CP118102">
    <property type="protein sequence ID" value="WDH85399.1"/>
    <property type="molecule type" value="Genomic_DNA"/>
</dbReference>
<dbReference type="RefSeq" id="WP_090727262.1">
    <property type="nucleotide sequence ID" value="NZ_CP118102.1"/>
</dbReference>
<evidence type="ECO:0000313" key="3">
    <source>
        <dbReference type="Proteomes" id="UP001220962"/>
    </source>
</evidence>
<evidence type="ECO:0000313" key="2">
    <source>
        <dbReference type="EMBL" id="WDI05365.1"/>
    </source>
</evidence>
<dbReference type="EMBL" id="CP118110">
    <property type="protein sequence ID" value="WDI05365.1"/>
    <property type="molecule type" value="Genomic_DNA"/>
</dbReference>
<protein>
    <recommendedName>
        <fullName evidence="5">Transcriptional regulator</fullName>
    </recommendedName>
</protein>
<dbReference type="SUPFAM" id="SSF46785">
    <property type="entry name" value="Winged helix' DNA-binding domain"/>
    <property type="match status" value="1"/>
</dbReference>
<dbReference type="InterPro" id="IPR036388">
    <property type="entry name" value="WH-like_DNA-bd_sf"/>
</dbReference>
<reference evidence="1 4" key="1">
    <citation type="submission" date="2023-02" db="EMBL/GenBank/DDBJ databases">
        <title>Pathogen: clinical or host-associated sample.</title>
        <authorList>
            <person name="Hergert J."/>
            <person name="Casey R."/>
            <person name="Wagner J."/>
            <person name="Young E.L."/>
            <person name="Oakeson K.F."/>
        </authorList>
    </citation>
    <scope>NUCLEOTIDE SEQUENCE</scope>
    <source>
        <strain evidence="2 4">2022CK-00829</strain>
        <strain evidence="1">2022CK-00830</strain>
        <plasmid evidence="1">unnamed1</plasmid>
        <plasmid evidence="2 4">unnamed2</plasmid>
    </source>
</reference>
<keyword evidence="4" id="KW-1185">Reference proteome</keyword>
<evidence type="ECO:0008006" key="5">
    <source>
        <dbReference type="Google" id="ProtNLM"/>
    </source>
</evidence>
<dbReference type="Proteomes" id="UP001220962">
    <property type="component" value="Plasmid unnamed1"/>
</dbReference>
<keyword evidence="1" id="KW-0614">Plasmid</keyword>
<accession>A0AAX3N8K9</accession>
<gene>
    <name evidence="1" type="ORF">PUW23_25520</name>
    <name evidence="2" type="ORF">PUW25_26600</name>
</gene>
<dbReference type="AlphaFoldDB" id="A0AAX3N8K9"/>
<evidence type="ECO:0000313" key="4">
    <source>
        <dbReference type="Proteomes" id="UP001221519"/>
    </source>
</evidence>
<geneLocation type="plasmid" evidence="1 3">
    <name>unnamed1</name>
</geneLocation>